<feature type="domain" description="Zn(2)-C6 fungal-type" evidence="6">
    <location>
        <begin position="24"/>
        <end position="54"/>
    </location>
</feature>
<proteinExistence type="predicted"/>
<organism evidence="7 8">
    <name type="scientific">Aspergillus brasiliensis (strain CBS 101740 / IMI 381727 / IBT 21946)</name>
    <dbReference type="NCBI Taxonomy" id="767769"/>
    <lineage>
        <taxon>Eukaryota</taxon>
        <taxon>Fungi</taxon>
        <taxon>Dikarya</taxon>
        <taxon>Ascomycota</taxon>
        <taxon>Pezizomycotina</taxon>
        <taxon>Eurotiomycetes</taxon>
        <taxon>Eurotiomycetidae</taxon>
        <taxon>Eurotiales</taxon>
        <taxon>Aspergillaceae</taxon>
        <taxon>Aspergillus</taxon>
        <taxon>Aspergillus subgen. Circumdati</taxon>
    </lineage>
</organism>
<dbReference type="GO" id="GO:0000981">
    <property type="term" value="F:DNA-binding transcription factor activity, RNA polymerase II-specific"/>
    <property type="evidence" value="ECO:0007669"/>
    <property type="project" value="InterPro"/>
</dbReference>
<dbReference type="Pfam" id="PF11951">
    <property type="entry name" value="Fungal_trans_2"/>
    <property type="match status" value="1"/>
</dbReference>
<dbReference type="InterPro" id="IPR001138">
    <property type="entry name" value="Zn2Cys6_DnaBD"/>
</dbReference>
<dbReference type="AlphaFoldDB" id="A0A1L9UF73"/>
<evidence type="ECO:0000256" key="3">
    <source>
        <dbReference type="ARBA" id="ARBA00023125"/>
    </source>
</evidence>
<sequence>MTRDTLPSHNDNCHVKPPVRSRTGCLTCRRRKKRCDERRPSCTGCQRNRLECQWISTNPIISSKSRRAKTGPAEKLLPAQAQGMLNMFSVLTPDIISRLLRHFFNASPRWLSTRTGSRRTDYLKWLSPALSESHVVRNCVLAIASADLLKYYRDHPQLQHAAVEYYGETLSSLRKEIENEMISPSPSDNSLSDYTPLSVLLLCLHETQNFTSRERILPHLNAAAFLLQNRICCDSMNTDLRKFLFEMFCYFFALARFSLGPRLLIAQADRIFTSPSVIQHLQHGYIMGTSQLSFIAIYRISRLSQDLQSCASADASVARQELMLLDQELSTYQSSHTLDPGIDQEHLIDAITSNLYSLACRIYIRTLLTPRELADNTAKSLVEEFINNLLHLPPNSPSHNILCWPLVVAGLSAKHSAHQRIIAAKLNNIHEEWNSAVFSKSAEFLRETWRKDRMRRRLSSASASSGYEYTSSMDGLACQQCPVILA</sequence>
<dbReference type="InterPro" id="IPR036864">
    <property type="entry name" value="Zn2-C6_fun-type_DNA-bd_sf"/>
</dbReference>
<keyword evidence="3" id="KW-0238">DNA-binding</keyword>
<dbReference type="VEuPathDB" id="FungiDB:ASPBRDRAFT_76079"/>
<keyword evidence="8" id="KW-1185">Reference proteome</keyword>
<dbReference type="SMART" id="SM00066">
    <property type="entry name" value="GAL4"/>
    <property type="match status" value="1"/>
</dbReference>
<dbReference type="OMA" id="NILCWPL"/>
<evidence type="ECO:0000259" key="6">
    <source>
        <dbReference type="PROSITE" id="PS50048"/>
    </source>
</evidence>
<dbReference type="GO" id="GO:0005634">
    <property type="term" value="C:nucleus"/>
    <property type="evidence" value="ECO:0007669"/>
    <property type="project" value="UniProtKB-SubCell"/>
</dbReference>
<keyword evidence="2" id="KW-0805">Transcription regulation</keyword>
<dbReference type="PROSITE" id="PS50048">
    <property type="entry name" value="ZN2_CY6_FUNGAL_2"/>
    <property type="match status" value="1"/>
</dbReference>
<dbReference type="PANTHER" id="PTHR37534:SF16">
    <property type="entry name" value="ZN(II)2CYS6 TRANSCRIPTION FACTOR (EUROFUNG)-RELATED"/>
    <property type="match status" value="1"/>
</dbReference>
<dbReference type="Pfam" id="PF00172">
    <property type="entry name" value="Zn_clus"/>
    <property type="match status" value="1"/>
</dbReference>
<dbReference type="CDD" id="cd00067">
    <property type="entry name" value="GAL4"/>
    <property type="match status" value="1"/>
</dbReference>
<dbReference type="PANTHER" id="PTHR37534">
    <property type="entry name" value="TRANSCRIPTIONAL ACTIVATOR PROTEIN UGA3"/>
    <property type="match status" value="1"/>
</dbReference>
<dbReference type="GO" id="GO:0000976">
    <property type="term" value="F:transcription cis-regulatory region binding"/>
    <property type="evidence" value="ECO:0007669"/>
    <property type="project" value="TreeGrafter"/>
</dbReference>
<dbReference type="EMBL" id="KV878686">
    <property type="protein sequence ID" value="OJJ70316.1"/>
    <property type="molecule type" value="Genomic_DNA"/>
</dbReference>
<evidence type="ECO:0000313" key="7">
    <source>
        <dbReference type="EMBL" id="OJJ70316.1"/>
    </source>
</evidence>
<accession>A0A1L9UF73</accession>
<evidence type="ECO:0000256" key="1">
    <source>
        <dbReference type="ARBA" id="ARBA00004123"/>
    </source>
</evidence>
<protein>
    <recommendedName>
        <fullName evidence="6">Zn(2)-C6 fungal-type domain-containing protein</fullName>
    </recommendedName>
</protein>
<comment type="subcellular location">
    <subcellularLocation>
        <location evidence="1">Nucleus</location>
    </subcellularLocation>
</comment>
<dbReference type="GO" id="GO:0045944">
    <property type="term" value="P:positive regulation of transcription by RNA polymerase II"/>
    <property type="evidence" value="ECO:0007669"/>
    <property type="project" value="TreeGrafter"/>
</dbReference>
<evidence type="ECO:0000256" key="4">
    <source>
        <dbReference type="ARBA" id="ARBA00023163"/>
    </source>
</evidence>
<dbReference type="RefSeq" id="XP_067477564.1">
    <property type="nucleotide sequence ID" value="XM_067629304.1"/>
</dbReference>
<dbReference type="Proteomes" id="UP000184499">
    <property type="component" value="Unassembled WGS sequence"/>
</dbReference>
<evidence type="ECO:0000256" key="2">
    <source>
        <dbReference type="ARBA" id="ARBA00023015"/>
    </source>
</evidence>
<gene>
    <name evidence="7" type="ORF">ASPBRDRAFT_76079</name>
</gene>
<dbReference type="OrthoDB" id="1919336at2759"/>
<dbReference type="GeneID" id="93581791"/>
<dbReference type="SUPFAM" id="SSF57701">
    <property type="entry name" value="Zn2/Cys6 DNA-binding domain"/>
    <property type="match status" value="1"/>
</dbReference>
<dbReference type="GO" id="GO:0008270">
    <property type="term" value="F:zinc ion binding"/>
    <property type="evidence" value="ECO:0007669"/>
    <property type="project" value="InterPro"/>
</dbReference>
<keyword evidence="5" id="KW-0539">Nucleus</keyword>
<name>A0A1L9UF73_ASPBC</name>
<evidence type="ECO:0000313" key="8">
    <source>
        <dbReference type="Proteomes" id="UP000184499"/>
    </source>
</evidence>
<dbReference type="InterPro" id="IPR021858">
    <property type="entry name" value="Fun_TF"/>
</dbReference>
<keyword evidence="4" id="KW-0804">Transcription</keyword>
<dbReference type="Gene3D" id="4.10.240.10">
    <property type="entry name" value="Zn(2)-C6 fungal-type DNA-binding domain"/>
    <property type="match status" value="1"/>
</dbReference>
<dbReference type="PROSITE" id="PS00463">
    <property type="entry name" value="ZN2_CY6_FUNGAL_1"/>
    <property type="match status" value="1"/>
</dbReference>
<evidence type="ECO:0000256" key="5">
    <source>
        <dbReference type="ARBA" id="ARBA00023242"/>
    </source>
</evidence>
<reference evidence="8" key="1">
    <citation type="journal article" date="2017" name="Genome Biol.">
        <title>Comparative genomics reveals high biological diversity and specific adaptations in the industrially and medically important fungal genus Aspergillus.</title>
        <authorList>
            <person name="de Vries R.P."/>
            <person name="Riley R."/>
            <person name="Wiebenga A."/>
            <person name="Aguilar-Osorio G."/>
            <person name="Amillis S."/>
            <person name="Uchima C.A."/>
            <person name="Anderluh G."/>
            <person name="Asadollahi M."/>
            <person name="Askin M."/>
            <person name="Barry K."/>
            <person name="Battaglia E."/>
            <person name="Bayram O."/>
            <person name="Benocci T."/>
            <person name="Braus-Stromeyer S.A."/>
            <person name="Caldana C."/>
            <person name="Canovas D."/>
            <person name="Cerqueira G.C."/>
            <person name="Chen F."/>
            <person name="Chen W."/>
            <person name="Choi C."/>
            <person name="Clum A."/>
            <person name="Dos Santos R.A."/>
            <person name="Damasio A.R."/>
            <person name="Diallinas G."/>
            <person name="Emri T."/>
            <person name="Fekete E."/>
            <person name="Flipphi M."/>
            <person name="Freyberg S."/>
            <person name="Gallo A."/>
            <person name="Gournas C."/>
            <person name="Habgood R."/>
            <person name="Hainaut M."/>
            <person name="Harispe M.L."/>
            <person name="Henrissat B."/>
            <person name="Hilden K.S."/>
            <person name="Hope R."/>
            <person name="Hossain A."/>
            <person name="Karabika E."/>
            <person name="Karaffa L."/>
            <person name="Karanyi Z."/>
            <person name="Krasevec N."/>
            <person name="Kuo A."/>
            <person name="Kusch H."/>
            <person name="LaButti K."/>
            <person name="Lagendijk E.L."/>
            <person name="Lapidus A."/>
            <person name="Levasseur A."/>
            <person name="Lindquist E."/>
            <person name="Lipzen A."/>
            <person name="Logrieco A.F."/>
            <person name="MacCabe A."/>
            <person name="Maekelae M.R."/>
            <person name="Malavazi I."/>
            <person name="Melin P."/>
            <person name="Meyer V."/>
            <person name="Mielnichuk N."/>
            <person name="Miskei M."/>
            <person name="Molnar A.P."/>
            <person name="Mule G."/>
            <person name="Ngan C.Y."/>
            <person name="Orejas M."/>
            <person name="Orosz E."/>
            <person name="Ouedraogo J.P."/>
            <person name="Overkamp K.M."/>
            <person name="Park H.-S."/>
            <person name="Perrone G."/>
            <person name="Piumi F."/>
            <person name="Punt P.J."/>
            <person name="Ram A.F."/>
            <person name="Ramon A."/>
            <person name="Rauscher S."/>
            <person name="Record E."/>
            <person name="Riano-Pachon D.M."/>
            <person name="Robert V."/>
            <person name="Roehrig J."/>
            <person name="Ruller R."/>
            <person name="Salamov A."/>
            <person name="Salih N.S."/>
            <person name="Samson R.A."/>
            <person name="Sandor E."/>
            <person name="Sanguinetti M."/>
            <person name="Schuetze T."/>
            <person name="Sepcic K."/>
            <person name="Shelest E."/>
            <person name="Sherlock G."/>
            <person name="Sophianopoulou V."/>
            <person name="Squina F.M."/>
            <person name="Sun H."/>
            <person name="Susca A."/>
            <person name="Todd R.B."/>
            <person name="Tsang A."/>
            <person name="Unkles S.E."/>
            <person name="van de Wiele N."/>
            <person name="van Rossen-Uffink D."/>
            <person name="Oliveira J.V."/>
            <person name="Vesth T.C."/>
            <person name="Visser J."/>
            <person name="Yu J.-H."/>
            <person name="Zhou M."/>
            <person name="Andersen M.R."/>
            <person name="Archer D.B."/>
            <person name="Baker S.E."/>
            <person name="Benoit I."/>
            <person name="Brakhage A.A."/>
            <person name="Braus G.H."/>
            <person name="Fischer R."/>
            <person name="Frisvad J.C."/>
            <person name="Goldman G.H."/>
            <person name="Houbraken J."/>
            <person name="Oakley B."/>
            <person name="Pocsi I."/>
            <person name="Scazzocchio C."/>
            <person name="Seiboth B."/>
            <person name="vanKuyk P.A."/>
            <person name="Wortman J."/>
            <person name="Dyer P.S."/>
            <person name="Grigoriev I.V."/>
        </authorList>
    </citation>
    <scope>NUCLEOTIDE SEQUENCE [LARGE SCALE GENOMIC DNA]</scope>
    <source>
        <strain evidence="8">CBS 101740 / IMI 381727 / IBT 21946</strain>
    </source>
</reference>